<keyword evidence="1" id="KW-1133">Transmembrane helix</keyword>
<accession>A0AAX4P212</accession>
<evidence type="ECO:0000256" key="1">
    <source>
        <dbReference type="SAM" id="Phobius"/>
    </source>
</evidence>
<evidence type="ECO:0000313" key="3">
    <source>
        <dbReference type="Proteomes" id="UP001472866"/>
    </source>
</evidence>
<proteinExistence type="predicted"/>
<keyword evidence="3" id="KW-1185">Reference proteome</keyword>
<feature type="transmembrane region" description="Helical" evidence="1">
    <location>
        <begin position="216"/>
        <end position="237"/>
    </location>
</feature>
<feature type="transmembrane region" description="Helical" evidence="1">
    <location>
        <begin position="158"/>
        <end position="181"/>
    </location>
</feature>
<evidence type="ECO:0000313" key="2">
    <source>
        <dbReference type="EMBL" id="WZN60342.1"/>
    </source>
</evidence>
<feature type="transmembrane region" description="Helical" evidence="1">
    <location>
        <begin position="249"/>
        <end position="268"/>
    </location>
</feature>
<feature type="transmembrane region" description="Helical" evidence="1">
    <location>
        <begin position="133"/>
        <end position="152"/>
    </location>
</feature>
<dbReference type="Proteomes" id="UP001472866">
    <property type="component" value="Chromosome 03"/>
</dbReference>
<dbReference type="AlphaFoldDB" id="A0AAX4P212"/>
<name>A0AAX4P212_9CHLO</name>
<keyword evidence="1" id="KW-0812">Transmembrane</keyword>
<organism evidence="2 3">
    <name type="scientific">Chloropicon roscoffensis</name>
    <dbReference type="NCBI Taxonomy" id="1461544"/>
    <lineage>
        <taxon>Eukaryota</taxon>
        <taxon>Viridiplantae</taxon>
        <taxon>Chlorophyta</taxon>
        <taxon>Chloropicophyceae</taxon>
        <taxon>Chloropicales</taxon>
        <taxon>Chloropicaceae</taxon>
        <taxon>Chloropicon</taxon>
    </lineage>
</organism>
<sequence length="344" mass="37715">MAVRTGLAVSSLGGHPRAPRAAQRVVLGSMIASGRVARSTGSMFGRLRDLSCSMEPSTECGGGGRLPPPRVLKVSFSGDGDEDQNTRGTGSKRSGDYIPLGYGCFLAMVLLVSKCLVCWCTEDPETAFMSIDLGFLTFLGWLCFFAFASPSMSVLHPFLIELGSAVILEEMVFSMVLVNRIRPEVGHKVTKDFLVHHIASMTMGWLALYFCHRAPGTGPVGVGVVATEITTFLPVAFRESVRSKKVSKKDVSAVLGVLFPLAFCWRSYWSSKMWIRLLGVGRNYVATAPSLANTVLWRTGEVSVLTVVCSNFAWTYRILKGSLKVVMRKRGEKLDQQHFQKEIE</sequence>
<protein>
    <recommendedName>
        <fullName evidence="4">TLC domain-containing protein</fullName>
    </recommendedName>
</protein>
<gene>
    <name evidence="2" type="ORF">HKI87_03g18710</name>
</gene>
<dbReference type="EMBL" id="CP151503">
    <property type="protein sequence ID" value="WZN60342.1"/>
    <property type="molecule type" value="Genomic_DNA"/>
</dbReference>
<reference evidence="2 3" key="1">
    <citation type="submission" date="2024-03" db="EMBL/GenBank/DDBJ databases">
        <title>Complete genome sequence of the green alga Chloropicon roscoffensis RCC1871.</title>
        <authorList>
            <person name="Lemieux C."/>
            <person name="Pombert J.-F."/>
            <person name="Otis C."/>
            <person name="Turmel M."/>
        </authorList>
    </citation>
    <scope>NUCLEOTIDE SEQUENCE [LARGE SCALE GENOMIC DNA]</scope>
    <source>
        <strain evidence="2 3">RCC1871</strain>
    </source>
</reference>
<feature type="transmembrane region" description="Helical" evidence="1">
    <location>
        <begin position="193"/>
        <end position="210"/>
    </location>
</feature>
<feature type="transmembrane region" description="Helical" evidence="1">
    <location>
        <begin position="100"/>
        <end position="121"/>
    </location>
</feature>
<evidence type="ECO:0008006" key="4">
    <source>
        <dbReference type="Google" id="ProtNLM"/>
    </source>
</evidence>
<keyword evidence="1" id="KW-0472">Membrane</keyword>